<dbReference type="GO" id="GO:0004252">
    <property type="term" value="F:serine-type endopeptidase activity"/>
    <property type="evidence" value="ECO:0007669"/>
    <property type="project" value="InterPro"/>
</dbReference>
<dbReference type="InterPro" id="IPR035952">
    <property type="entry name" value="Rhomboid-like_sf"/>
</dbReference>
<name>A0A6A6V5P6_9PLEO</name>
<evidence type="ECO:0000256" key="1">
    <source>
        <dbReference type="ARBA" id="ARBA00004141"/>
    </source>
</evidence>
<feature type="transmembrane region" description="Helical" evidence="8">
    <location>
        <begin position="345"/>
        <end position="363"/>
    </location>
</feature>
<dbReference type="GO" id="GO:0006465">
    <property type="term" value="P:signal peptide processing"/>
    <property type="evidence" value="ECO:0007669"/>
    <property type="project" value="TreeGrafter"/>
</dbReference>
<dbReference type="AlphaFoldDB" id="A0A6A6V5P6"/>
<dbReference type="InterPro" id="IPR022764">
    <property type="entry name" value="Peptidase_S54_rhomboid_dom"/>
</dbReference>
<keyword evidence="4" id="KW-0378">Hydrolase</keyword>
<evidence type="ECO:0000256" key="3">
    <source>
        <dbReference type="ARBA" id="ARBA00022692"/>
    </source>
</evidence>
<evidence type="ECO:0000256" key="6">
    <source>
        <dbReference type="ARBA" id="ARBA00023136"/>
    </source>
</evidence>
<keyword evidence="5 8" id="KW-1133">Transmembrane helix</keyword>
<dbReference type="PANTHER" id="PTHR43731">
    <property type="entry name" value="RHOMBOID PROTEASE"/>
    <property type="match status" value="1"/>
</dbReference>
<dbReference type="InterPro" id="IPR050925">
    <property type="entry name" value="Rhomboid_protease_S54"/>
</dbReference>
<evidence type="ECO:0000313" key="10">
    <source>
        <dbReference type="EMBL" id="KAF2745393.1"/>
    </source>
</evidence>
<evidence type="ECO:0000256" key="5">
    <source>
        <dbReference type="ARBA" id="ARBA00022989"/>
    </source>
</evidence>
<proteinExistence type="inferred from homology"/>
<dbReference type="SUPFAM" id="SSF144091">
    <property type="entry name" value="Rhomboid-like"/>
    <property type="match status" value="1"/>
</dbReference>
<keyword evidence="7" id="KW-0175">Coiled coil</keyword>
<sequence length="637" mass="72201">MSNALPLGFLRPSCAALRSSTPTLSRRLVTTAFTRRFTSHTSDLIQTSGSPLSSLLRLHKQPASNCQRRPFSSSPQWHSRVVDMRKQGPTSESTHAARKRAVRIGPLPDGNVPIQIISQIFGPGVSQADGNNVLRILHHRRTSGSLVDYGVGNLGARYANVKMAQANKALEWLREKYPVNEAQAAEAWAEREANRIAYELWLADPENQSSKHNDPARVWREQQQELKDIEEEESRKIGMLHAGPSQFDRNIEEKRRKRLEAMAKKAEEEEKKQKEFEEKLKTGEYIKTPSGKQLMKPNQEVYVDVFGREQVSRFREEYEKYSKLSQTEFKTEEEMLQATTLTQRLVPMTCLVVAIVTACYAFGHYWEPPTPEYRLWSDLSLTTATLTAIIATNVFIFFAWKVMPLWPLMTKYFMLVPGYPRAAQAIFTHWSHLEPTHLFSNMLWLIVVGTVCHDLVGRGIFMSTYVSAGALGTLAGLYWHNIGPGSRSVHTVGASAAVWCIGVLYCLLTDKDTLKVPFIKDFEVGFYPKTLLAVYVLMEIYAMTRKRMSKLDHVGHFTGMAVGASVAGYQRATGFYERRREIQGGDGVEDRVAGGEEQTVVDIGALVSEEVKEVKEGIKKLGKGEEEGERRWWRFWK</sequence>
<comment type="subcellular location">
    <subcellularLocation>
        <location evidence="1">Membrane</location>
        <topology evidence="1">Multi-pass membrane protein</topology>
    </subcellularLocation>
</comment>
<feature type="transmembrane region" description="Helical" evidence="8">
    <location>
        <begin position="375"/>
        <end position="400"/>
    </location>
</feature>
<keyword evidence="11" id="KW-1185">Reference proteome</keyword>
<evidence type="ECO:0000256" key="7">
    <source>
        <dbReference type="SAM" id="Coils"/>
    </source>
</evidence>
<dbReference type="Pfam" id="PF01694">
    <property type="entry name" value="Rhomboid"/>
    <property type="match status" value="1"/>
</dbReference>
<dbReference type="PANTHER" id="PTHR43731:SF14">
    <property type="entry name" value="PRESENILIN-ASSOCIATED RHOMBOID-LIKE PROTEIN, MITOCHONDRIAL"/>
    <property type="match status" value="1"/>
</dbReference>
<evidence type="ECO:0000256" key="2">
    <source>
        <dbReference type="ARBA" id="ARBA00009045"/>
    </source>
</evidence>
<dbReference type="GO" id="GO:0016020">
    <property type="term" value="C:membrane"/>
    <property type="evidence" value="ECO:0007669"/>
    <property type="project" value="UniProtKB-SubCell"/>
</dbReference>
<dbReference type="Proteomes" id="UP000799440">
    <property type="component" value="Unassembled WGS sequence"/>
</dbReference>
<feature type="transmembrane region" description="Helical" evidence="8">
    <location>
        <begin position="463"/>
        <end position="482"/>
    </location>
</feature>
<dbReference type="EMBL" id="MU006582">
    <property type="protein sequence ID" value="KAF2745393.1"/>
    <property type="molecule type" value="Genomic_DNA"/>
</dbReference>
<feature type="coiled-coil region" evidence="7">
    <location>
        <begin position="249"/>
        <end position="279"/>
    </location>
</feature>
<gene>
    <name evidence="10" type="ORF">M011DRAFT_426979</name>
</gene>
<evidence type="ECO:0000256" key="8">
    <source>
        <dbReference type="SAM" id="Phobius"/>
    </source>
</evidence>
<feature type="domain" description="Peptidase S54 rhomboid" evidence="9">
    <location>
        <begin position="424"/>
        <end position="567"/>
    </location>
</feature>
<accession>A0A6A6V5P6</accession>
<feature type="transmembrane region" description="Helical" evidence="8">
    <location>
        <begin position="488"/>
        <end position="508"/>
    </location>
</feature>
<evidence type="ECO:0000259" key="9">
    <source>
        <dbReference type="Pfam" id="PF01694"/>
    </source>
</evidence>
<comment type="similarity">
    <text evidence="2">Belongs to the peptidase S54 family.</text>
</comment>
<protein>
    <recommendedName>
        <fullName evidence="9">Peptidase S54 rhomboid domain-containing protein</fullName>
    </recommendedName>
</protein>
<keyword evidence="6 8" id="KW-0472">Membrane</keyword>
<dbReference type="OrthoDB" id="10260614at2759"/>
<keyword evidence="3 8" id="KW-0812">Transmembrane</keyword>
<evidence type="ECO:0000256" key="4">
    <source>
        <dbReference type="ARBA" id="ARBA00022801"/>
    </source>
</evidence>
<evidence type="ECO:0000313" key="11">
    <source>
        <dbReference type="Proteomes" id="UP000799440"/>
    </source>
</evidence>
<reference evidence="10" key="1">
    <citation type="journal article" date="2020" name="Stud. Mycol.">
        <title>101 Dothideomycetes genomes: a test case for predicting lifestyles and emergence of pathogens.</title>
        <authorList>
            <person name="Haridas S."/>
            <person name="Albert R."/>
            <person name="Binder M."/>
            <person name="Bloem J."/>
            <person name="Labutti K."/>
            <person name="Salamov A."/>
            <person name="Andreopoulos B."/>
            <person name="Baker S."/>
            <person name="Barry K."/>
            <person name="Bills G."/>
            <person name="Bluhm B."/>
            <person name="Cannon C."/>
            <person name="Castanera R."/>
            <person name="Culley D."/>
            <person name="Daum C."/>
            <person name="Ezra D."/>
            <person name="Gonzalez J."/>
            <person name="Henrissat B."/>
            <person name="Kuo A."/>
            <person name="Liang C."/>
            <person name="Lipzen A."/>
            <person name="Lutzoni F."/>
            <person name="Magnuson J."/>
            <person name="Mondo S."/>
            <person name="Nolan M."/>
            <person name="Ohm R."/>
            <person name="Pangilinan J."/>
            <person name="Park H.-J."/>
            <person name="Ramirez L."/>
            <person name="Alfaro M."/>
            <person name="Sun H."/>
            <person name="Tritt A."/>
            <person name="Yoshinaga Y."/>
            <person name="Zwiers L.-H."/>
            <person name="Turgeon B."/>
            <person name="Goodwin S."/>
            <person name="Spatafora J."/>
            <person name="Crous P."/>
            <person name="Grigoriev I."/>
        </authorList>
    </citation>
    <scope>NUCLEOTIDE SEQUENCE</scope>
    <source>
        <strain evidence="10">CBS 119925</strain>
    </source>
</reference>
<organism evidence="10 11">
    <name type="scientific">Sporormia fimetaria CBS 119925</name>
    <dbReference type="NCBI Taxonomy" id="1340428"/>
    <lineage>
        <taxon>Eukaryota</taxon>
        <taxon>Fungi</taxon>
        <taxon>Dikarya</taxon>
        <taxon>Ascomycota</taxon>
        <taxon>Pezizomycotina</taxon>
        <taxon>Dothideomycetes</taxon>
        <taxon>Pleosporomycetidae</taxon>
        <taxon>Pleosporales</taxon>
        <taxon>Sporormiaceae</taxon>
        <taxon>Sporormia</taxon>
    </lineage>
</organism>
<dbReference type="Gene3D" id="1.20.1540.10">
    <property type="entry name" value="Rhomboid-like"/>
    <property type="match status" value="1"/>
</dbReference>